<dbReference type="NCBIfam" id="TIGR00254">
    <property type="entry name" value="GGDEF"/>
    <property type="match status" value="1"/>
</dbReference>
<dbReference type="GO" id="GO:0007165">
    <property type="term" value="P:signal transduction"/>
    <property type="evidence" value="ECO:0007669"/>
    <property type="project" value="InterPro"/>
</dbReference>
<dbReference type="InterPro" id="IPR000160">
    <property type="entry name" value="GGDEF_dom"/>
</dbReference>
<evidence type="ECO:0000256" key="3">
    <source>
        <dbReference type="SAM" id="Phobius"/>
    </source>
</evidence>
<organism evidence="6 7">
    <name type="scientific">Pelovirga terrestris</name>
    <dbReference type="NCBI Taxonomy" id="2771352"/>
    <lineage>
        <taxon>Bacteria</taxon>
        <taxon>Pseudomonadati</taxon>
        <taxon>Thermodesulfobacteriota</taxon>
        <taxon>Desulfuromonadia</taxon>
        <taxon>Geobacterales</taxon>
        <taxon>Geobacteraceae</taxon>
        <taxon>Pelovirga</taxon>
    </lineage>
</organism>
<dbReference type="SMART" id="SM00267">
    <property type="entry name" value="GGDEF"/>
    <property type="match status" value="1"/>
</dbReference>
<dbReference type="Pfam" id="PF00990">
    <property type="entry name" value="GGDEF"/>
    <property type="match status" value="1"/>
</dbReference>
<evidence type="ECO:0000313" key="6">
    <source>
        <dbReference type="EMBL" id="MBD1401103.1"/>
    </source>
</evidence>
<accession>A0A8J6QYB8</accession>
<evidence type="ECO:0000313" key="7">
    <source>
        <dbReference type="Proteomes" id="UP000632828"/>
    </source>
</evidence>
<dbReference type="SUPFAM" id="SSF55073">
    <property type="entry name" value="Nucleotide cyclase"/>
    <property type="match status" value="1"/>
</dbReference>
<dbReference type="Gene3D" id="3.30.70.270">
    <property type="match status" value="1"/>
</dbReference>
<gene>
    <name evidence="6" type="ORF">ICT70_10490</name>
</gene>
<proteinExistence type="predicted"/>
<dbReference type="SUPFAM" id="SSF158472">
    <property type="entry name" value="HAMP domain-like"/>
    <property type="match status" value="1"/>
</dbReference>
<dbReference type="EC" id="2.7.7.65" evidence="1"/>
<comment type="caution">
    <text evidence="6">The sequence shown here is derived from an EMBL/GenBank/DDBJ whole genome shotgun (WGS) entry which is preliminary data.</text>
</comment>
<dbReference type="GO" id="GO:1902201">
    <property type="term" value="P:negative regulation of bacterial-type flagellum-dependent cell motility"/>
    <property type="evidence" value="ECO:0007669"/>
    <property type="project" value="TreeGrafter"/>
</dbReference>
<dbReference type="PANTHER" id="PTHR45138">
    <property type="entry name" value="REGULATORY COMPONENTS OF SENSORY TRANSDUCTION SYSTEM"/>
    <property type="match status" value="1"/>
</dbReference>
<dbReference type="GO" id="GO:0043709">
    <property type="term" value="P:cell adhesion involved in single-species biofilm formation"/>
    <property type="evidence" value="ECO:0007669"/>
    <property type="project" value="TreeGrafter"/>
</dbReference>
<dbReference type="InterPro" id="IPR029787">
    <property type="entry name" value="Nucleotide_cyclase"/>
</dbReference>
<evidence type="ECO:0000259" key="5">
    <source>
        <dbReference type="PROSITE" id="PS50887"/>
    </source>
</evidence>
<protein>
    <recommendedName>
        <fullName evidence="1">diguanylate cyclase</fullName>
        <ecNumber evidence="1">2.7.7.65</ecNumber>
    </recommendedName>
</protein>
<keyword evidence="3" id="KW-0812">Transmembrane</keyword>
<dbReference type="AlphaFoldDB" id="A0A8J6QYB8"/>
<evidence type="ECO:0000259" key="4">
    <source>
        <dbReference type="PROSITE" id="PS50885"/>
    </source>
</evidence>
<dbReference type="InterPro" id="IPR050469">
    <property type="entry name" value="Diguanylate_Cyclase"/>
</dbReference>
<dbReference type="CDD" id="cd01949">
    <property type="entry name" value="GGDEF"/>
    <property type="match status" value="1"/>
</dbReference>
<comment type="catalytic activity">
    <reaction evidence="2">
        <text>2 GTP = 3',3'-c-di-GMP + 2 diphosphate</text>
        <dbReference type="Rhea" id="RHEA:24898"/>
        <dbReference type="ChEBI" id="CHEBI:33019"/>
        <dbReference type="ChEBI" id="CHEBI:37565"/>
        <dbReference type="ChEBI" id="CHEBI:58805"/>
        <dbReference type="EC" id="2.7.7.65"/>
    </reaction>
</comment>
<keyword evidence="3" id="KW-1133">Transmembrane helix</keyword>
<dbReference type="InterPro" id="IPR003660">
    <property type="entry name" value="HAMP_dom"/>
</dbReference>
<sequence>MDECGKYHLGCRLMRMLTFIDLPIRKKFRLFSVGVLFWFLTMGGLTIVGMIGISMHYDRIVNNAVPQDKVVQKVIRNLQAMTIDASNILKAEEVQTINRLQDLSFKRLRDIRDFISVLALGGEVNDYSHDSARLLETLQTTSLSNDPAGVMFLKELTILVDVIDKSYSEFYASKLMVIQGERSNGSNLDQCFTRVAGQIHEASQLSVDFSARLGQLYHISAEKIYEIVRLTVIAILVVLFLAIMLLLVFTRWISAALARPISRIINQIYSVGTGDVDLTNKIEINSQDEIGVLSQEFNKLLDTVYSMSMFKRVIEEDTDLVDVYTRIAEVFQREAQIDDFVIYEVKDNQREMFPVYPATLSGKEMACDNEILINCDLCRAKKTGHEISSVAYPNICKMFKMETGKKHVCLPLIIGGRTGGVVQFMFEPEVESADIQRRIFKAETYIKQSLSVIEAKRLMAVLRESSLKDPLTGLYNRRFLQDHANFILSGVLRRKKSLGLVMCDLDYFKEVNDNYGHDVGDQILKETSELIKNSLRSEDIAIRFGGEEFFVMLMDINPGDAIEVAEKIRKVFDGHLFKVPGGTIQKTLSLGVSEFPTDAEGFWQCIKFADVALYRAKDTGRNQAVRFTPEMWTENQF</sequence>
<name>A0A8J6QYB8_9BACT</name>
<dbReference type="GO" id="GO:0052621">
    <property type="term" value="F:diguanylate cyclase activity"/>
    <property type="evidence" value="ECO:0007669"/>
    <property type="project" value="UniProtKB-EC"/>
</dbReference>
<dbReference type="EMBL" id="JACWUN010000011">
    <property type="protein sequence ID" value="MBD1401103.1"/>
    <property type="molecule type" value="Genomic_DNA"/>
</dbReference>
<dbReference type="GO" id="GO:0005886">
    <property type="term" value="C:plasma membrane"/>
    <property type="evidence" value="ECO:0007669"/>
    <property type="project" value="TreeGrafter"/>
</dbReference>
<keyword evidence="7" id="KW-1185">Reference proteome</keyword>
<dbReference type="PROSITE" id="PS50887">
    <property type="entry name" value="GGDEF"/>
    <property type="match status" value="1"/>
</dbReference>
<dbReference type="FunFam" id="3.30.70.270:FF:000001">
    <property type="entry name" value="Diguanylate cyclase domain protein"/>
    <property type="match status" value="1"/>
</dbReference>
<dbReference type="Proteomes" id="UP000632828">
    <property type="component" value="Unassembled WGS sequence"/>
</dbReference>
<evidence type="ECO:0000256" key="2">
    <source>
        <dbReference type="ARBA" id="ARBA00034247"/>
    </source>
</evidence>
<dbReference type="Pfam" id="PF00672">
    <property type="entry name" value="HAMP"/>
    <property type="match status" value="1"/>
</dbReference>
<dbReference type="PANTHER" id="PTHR45138:SF9">
    <property type="entry name" value="DIGUANYLATE CYCLASE DGCM-RELATED"/>
    <property type="match status" value="1"/>
</dbReference>
<feature type="domain" description="HAMP" evidence="4">
    <location>
        <begin position="255"/>
        <end position="309"/>
    </location>
</feature>
<dbReference type="InterPro" id="IPR043128">
    <property type="entry name" value="Rev_trsase/Diguanyl_cyclase"/>
</dbReference>
<dbReference type="Gene3D" id="6.10.340.10">
    <property type="match status" value="1"/>
</dbReference>
<dbReference type="RefSeq" id="WP_191156343.1">
    <property type="nucleotide sequence ID" value="NZ_JACWUN010000011.1"/>
</dbReference>
<evidence type="ECO:0000256" key="1">
    <source>
        <dbReference type="ARBA" id="ARBA00012528"/>
    </source>
</evidence>
<feature type="transmembrane region" description="Helical" evidence="3">
    <location>
        <begin position="227"/>
        <end position="253"/>
    </location>
</feature>
<dbReference type="CDD" id="cd06225">
    <property type="entry name" value="HAMP"/>
    <property type="match status" value="1"/>
</dbReference>
<feature type="domain" description="GGDEF" evidence="5">
    <location>
        <begin position="496"/>
        <end position="629"/>
    </location>
</feature>
<feature type="transmembrane region" description="Helical" evidence="3">
    <location>
        <begin position="30"/>
        <end position="53"/>
    </location>
</feature>
<dbReference type="PROSITE" id="PS50885">
    <property type="entry name" value="HAMP"/>
    <property type="match status" value="1"/>
</dbReference>
<keyword evidence="3" id="KW-0472">Membrane</keyword>
<reference evidence="6" key="1">
    <citation type="submission" date="2020-09" db="EMBL/GenBank/DDBJ databases">
        <title>Pelobacter alkaliphilus sp. nov., a novel anaerobic arsenate-reducing bacterium from terrestrial mud volcano.</title>
        <authorList>
            <person name="Khomyakova M.A."/>
            <person name="Merkel A.Y."/>
            <person name="Slobodkin A.I."/>
        </authorList>
    </citation>
    <scope>NUCLEOTIDE SEQUENCE</scope>
    <source>
        <strain evidence="6">M08fum</strain>
    </source>
</reference>